<evidence type="ECO:0000313" key="4">
    <source>
        <dbReference type="EMBL" id="QSI78414.1"/>
    </source>
</evidence>
<dbReference type="Pfam" id="PF13511">
    <property type="entry name" value="DUF4124"/>
    <property type="match status" value="1"/>
</dbReference>
<keyword evidence="2" id="KW-0732">Signal</keyword>
<sequence length="156" mass="17174">MRIATLLLCLFSLPAHAGLYKWTDEQGKVHYSDVPPPRQSAQSVDVVKPGGITPTPVQATREPSATAPARSRRNSLADEYGPTSAACRNLSSSASLSEAREKGCRIEQSGCTAMRQYQEETERAITRRPRDEPAFVRDVGDSMLEQLKEHMRAKGC</sequence>
<feature type="region of interest" description="Disordered" evidence="1">
    <location>
        <begin position="32"/>
        <end position="101"/>
    </location>
</feature>
<evidence type="ECO:0000256" key="1">
    <source>
        <dbReference type="SAM" id="MobiDB-lite"/>
    </source>
</evidence>
<keyword evidence="5" id="KW-1185">Reference proteome</keyword>
<organism evidence="4 5">
    <name type="scientific">Niveibacterium microcysteis</name>
    <dbReference type="NCBI Taxonomy" id="2811415"/>
    <lineage>
        <taxon>Bacteria</taxon>
        <taxon>Pseudomonadati</taxon>
        <taxon>Pseudomonadota</taxon>
        <taxon>Betaproteobacteria</taxon>
        <taxon>Rhodocyclales</taxon>
        <taxon>Rhodocyclaceae</taxon>
        <taxon>Niveibacterium</taxon>
    </lineage>
</organism>
<protein>
    <submittedName>
        <fullName evidence="4">DUF4124 domain-containing protein</fullName>
    </submittedName>
</protein>
<accession>A0ABX7M9I9</accession>
<reference evidence="4 5" key="1">
    <citation type="submission" date="2021-02" db="EMBL/GenBank/DDBJ databases">
        <title>Niveibacterium changnyeongensis HC41.</title>
        <authorList>
            <person name="Kang M."/>
        </authorList>
    </citation>
    <scope>NUCLEOTIDE SEQUENCE [LARGE SCALE GENOMIC DNA]</scope>
    <source>
        <strain evidence="4 5">HC41</strain>
    </source>
</reference>
<evidence type="ECO:0000259" key="3">
    <source>
        <dbReference type="Pfam" id="PF13511"/>
    </source>
</evidence>
<evidence type="ECO:0000256" key="2">
    <source>
        <dbReference type="SAM" id="SignalP"/>
    </source>
</evidence>
<name>A0ABX7M9I9_9RHOO</name>
<feature type="signal peptide" evidence="2">
    <location>
        <begin position="1"/>
        <end position="17"/>
    </location>
</feature>
<dbReference type="InterPro" id="IPR025392">
    <property type="entry name" value="DUF4124"/>
</dbReference>
<dbReference type="EMBL" id="CP071060">
    <property type="protein sequence ID" value="QSI78414.1"/>
    <property type="molecule type" value="Genomic_DNA"/>
</dbReference>
<proteinExistence type="predicted"/>
<dbReference type="RefSeq" id="WP_172204187.1">
    <property type="nucleotide sequence ID" value="NZ_CP071060.1"/>
</dbReference>
<gene>
    <name evidence="4" type="ORF">JY500_07310</name>
</gene>
<evidence type="ECO:0000313" key="5">
    <source>
        <dbReference type="Proteomes" id="UP000663570"/>
    </source>
</evidence>
<feature type="compositionally biased region" description="Low complexity" evidence="1">
    <location>
        <begin position="84"/>
        <end position="97"/>
    </location>
</feature>
<dbReference type="Proteomes" id="UP000663570">
    <property type="component" value="Chromosome"/>
</dbReference>
<feature type="chain" id="PRO_5047152385" evidence="2">
    <location>
        <begin position="18"/>
        <end position="156"/>
    </location>
</feature>
<feature type="domain" description="DUF4124" evidence="3">
    <location>
        <begin position="6"/>
        <end position="69"/>
    </location>
</feature>